<organism evidence="1 2">
    <name type="scientific">Coprinellus micaceus</name>
    <name type="common">Glistening ink-cap mushroom</name>
    <name type="synonym">Coprinus micaceus</name>
    <dbReference type="NCBI Taxonomy" id="71717"/>
    <lineage>
        <taxon>Eukaryota</taxon>
        <taxon>Fungi</taxon>
        <taxon>Dikarya</taxon>
        <taxon>Basidiomycota</taxon>
        <taxon>Agaricomycotina</taxon>
        <taxon>Agaricomycetes</taxon>
        <taxon>Agaricomycetidae</taxon>
        <taxon>Agaricales</taxon>
        <taxon>Agaricineae</taxon>
        <taxon>Psathyrellaceae</taxon>
        <taxon>Coprinellus</taxon>
    </lineage>
</organism>
<keyword evidence="2" id="KW-1185">Reference proteome</keyword>
<dbReference type="OrthoDB" id="3058275at2759"/>
<comment type="caution">
    <text evidence="1">The sequence shown here is derived from an EMBL/GenBank/DDBJ whole genome shotgun (WGS) entry which is preliminary data.</text>
</comment>
<dbReference type="EMBL" id="QPFP01000048">
    <property type="protein sequence ID" value="TEB26401.1"/>
    <property type="molecule type" value="Genomic_DNA"/>
</dbReference>
<proteinExistence type="predicted"/>
<sequence length="227" mass="24909">MSALTNPYALGEWPSTPRRTFKSEDPISCPSVVNFRVVHPSTLHADGASVLAPVDILNCVVLDPYGRKYLSTSTCEVSLPDPSGETGGSEAVAITYIHDSQNKVVGQVEWCTPYPVVQLNHAVSIPRQKSTYVFFESDSTNVGPSPSNYSLFVNNTLHTWAKGNLGEYRLFSYDNLRQPVLQVEAMQKRTGELELALTEAGLKRGLVDASLIALLFVLNGLARGYRF</sequence>
<evidence type="ECO:0000313" key="2">
    <source>
        <dbReference type="Proteomes" id="UP000298030"/>
    </source>
</evidence>
<dbReference type="AlphaFoldDB" id="A0A4Y7SXH2"/>
<evidence type="ECO:0000313" key="1">
    <source>
        <dbReference type="EMBL" id="TEB26401.1"/>
    </source>
</evidence>
<protein>
    <submittedName>
        <fullName evidence="1">Uncharacterized protein</fullName>
    </submittedName>
</protein>
<name>A0A4Y7SXH2_COPMI</name>
<reference evidence="1 2" key="1">
    <citation type="journal article" date="2019" name="Nat. Ecol. Evol.">
        <title>Megaphylogeny resolves global patterns of mushroom evolution.</title>
        <authorList>
            <person name="Varga T."/>
            <person name="Krizsan K."/>
            <person name="Foldi C."/>
            <person name="Dima B."/>
            <person name="Sanchez-Garcia M."/>
            <person name="Sanchez-Ramirez S."/>
            <person name="Szollosi G.J."/>
            <person name="Szarkandi J.G."/>
            <person name="Papp V."/>
            <person name="Albert L."/>
            <person name="Andreopoulos W."/>
            <person name="Angelini C."/>
            <person name="Antonin V."/>
            <person name="Barry K.W."/>
            <person name="Bougher N.L."/>
            <person name="Buchanan P."/>
            <person name="Buyck B."/>
            <person name="Bense V."/>
            <person name="Catcheside P."/>
            <person name="Chovatia M."/>
            <person name="Cooper J."/>
            <person name="Damon W."/>
            <person name="Desjardin D."/>
            <person name="Finy P."/>
            <person name="Geml J."/>
            <person name="Haridas S."/>
            <person name="Hughes K."/>
            <person name="Justo A."/>
            <person name="Karasinski D."/>
            <person name="Kautmanova I."/>
            <person name="Kiss B."/>
            <person name="Kocsube S."/>
            <person name="Kotiranta H."/>
            <person name="LaButti K.M."/>
            <person name="Lechner B.E."/>
            <person name="Liimatainen K."/>
            <person name="Lipzen A."/>
            <person name="Lukacs Z."/>
            <person name="Mihaltcheva S."/>
            <person name="Morgado L.N."/>
            <person name="Niskanen T."/>
            <person name="Noordeloos M.E."/>
            <person name="Ohm R.A."/>
            <person name="Ortiz-Santana B."/>
            <person name="Ovrebo C."/>
            <person name="Racz N."/>
            <person name="Riley R."/>
            <person name="Savchenko A."/>
            <person name="Shiryaev A."/>
            <person name="Soop K."/>
            <person name="Spirin V."/>
            <person name="Szebenyi C."/>
            <person name="Tomsovsky M."/>
            <person name="Tulloss R.E."/>
            <person name="Uehling J."/>
            <person name="Grigoriev I.V."/>
            <person name="Vagvolgyi C."/>
            <person name="Papp T."/>
            <person name="Martin F.M."/>
            <person name="Miettinen O."/>
            <person name="Hibbett D.S."/>
            <person name="Nagy L.G."/>
        </authorList>
    </citation>
    <scope>NUCLEOTIDE SEQUENCE [LARGE SCALE GENOMIC DNA]</scope>
    <source>
        <strain evidence="1 2">FP101781</strain>
    </source>
</reference>
<gene>
    <name evidence="1" type="ORF">FA13DRAFT_1737330</name>
</gene>
<dbReference type="Proteomes" id="UP000298030">
    <property type="component" value="Unassembled WGS sequence"/>
</dbReference>
<accession>A0A4Y7SXH2</accession>